<gene>
    <name evidence="2" type="ORF">ABHF33_10780</name>
</gene>
<name>A0AAU7F729_9NEIS</name>
<sequence>MMTNAMQRRDTYRIPIPHSVSTRCFIRMRDNAEVMIAVIDISVGGIGLIGFSPDVDLQEGNEFAGCRLELPGIGAVHCKLLVGKQSEITLANGIKTIRTGCKFAQLSSQNENLLQRFIYALEQQANNQH</sequence>
<dbReference type="AlphaFoldDB" id="A0AAU7F729"/>
<dbReference type="Gene3D" id="2.40.10.220">
    <property type="entry name" value="predicted glycosyltransferase like domains"/>
    <property type="match status" value="1"/>
</dbReference>
<accession>A0AAU7F729</accession>
<dbReference type="InterPro" id="IPR009875">
    <property type="entry name" value="PilZ_domain"/>
</dbReference>
<proteinExistence type="predicted"/>
<feature type="domain" description="PilZ" evidence="1">
    <location>
        <begin position="7"/>
        <end position="119"/>
    </location>
</feature>
<dbReference type="Pfam" id="PF07238">
    <property type="entry name" value="PilZ"/>
    <property type="match status" value="1"/>
</dbReference>
<evidence type="ECO:0000313" key="2">
    <source>
        <dbReference type="EMBL" id="XBL99557.1"/>
    </source>
</evidence>
<dbReference type="RefSeq" id="WP_348943974.1">
    <property type="nucleotide sequence ID" value="NZ_CP157355.1"/>
</dbReference>
<organism evidence="2">
    <name type="scientific">Chitinibacter mangrovi</name>
    <dbReference type="NCBI Taxonomy" id="3153927"/>
    <lineage>
        <taxon>Bacteria</taxon>
        <taxon>Pseudomonadati</taxon>
        <taxon>Pseudomonadota</taxon>
        <taxon>Betaproteobacteria</taxon>
        <taxon>Neisseriales</taxon>
        <taxon>Chitinibacteraceae</taxon>
        <taxon>Chitinibacter</taxon>
    </lineage>
</organism>
<protein>
    <submittedName>
        <fullName evidence="2">PilZ domain-containing protein</fullName>
    </submittedName>
</protein>
<dbReference type="EMBL" id="CP157355">
    <property type="protein sequence ID" value="XBL99557.1"/>
    <property type="molecule type" value="Genomic_DNA"/>
</dbReference>
<reference evidence="2" key="1">
    <citation type="submission" date="2024-05" db="EMBL/GenBank/DDBJ databases">
        <authorList>
            <person name="Yang L."/>
            <person name="Pan L."/>
        </authorList>
    </citation>
    <scope>NUCLEOTIDE SEQUENCE</scope>
    <source>
        <strain evidence="2">FCG-7</strain>
    </source>
</reference>
<evidence type="ECO:0000259" key="1">
    <source>
        <dbReference type="Pfam" id="PF07238"/>
    </source>
</evidence>
<dbReference type="GO" id="GO:0035438">
    <property type="term" value="F:cyclic-di-GMP binding"/>
    <property type="evidence" value="ECO:0007669"/>
    <property type="project" value="InterPro"/>
</dbReference>
<dbReference type="KEGG" id="cmav:ABHF33_10780"/>